<dbReference type="Proteomes" id="UP001596391">
    <property type="component" value="Unassembled WGS sequence"/>
</dbReference>
<evidence type="ECO:0000313" key="2">
    <source>
        <dbReference type="Proteomes" id="UP001596391"/>
    </source>
</evidence>
<keyword evidence="2" id="KW-1185">Reference proteome</keyword>
<accession>A0ABW1Z599</accession>
<reference evidence="2" key="1">
    <citation type="journal article" date="2019" name="Int. J. Syst. Evol. Microbiol.">
        <title>The Global Catalogue of Microorganisms (GCM) 10K type strain sequencing project: providing services to taxonomists for standard genome sequencing and annotation.</title>
        <authorList>
            <consortium name="The Broad Institute Genomics Platform"/>
            <consortium name="The Broad Institute Genome Sequencing Center for Infectious Disease"/>
            <person name="Wu L."/>
            <person name="Ma J."/>
        </authorList>
    </citation>
    <scope>NUCLEOTIDE SEQUENCE [LARGE SCALE GENOMIC DNA]</scope>
    <source>
        <strain evidence="2">CGMCC 1.16026</strain>
    </source>
</reference>
<dbReference type="RefSeq" id="WP_263372121.1">
    <property type="nucleotide sequence ID" value="NZ_JAGSYD010000004.1"/>
</dbReference>
<organism evidence="1 2">
    <name type="scientific">Granulicella cerasi</name>
    <dbReference type="NCBI Taxonomy" id="741063"/>
    <lineage>
        <taxon>Bacteria</taxon>
        <taxon>Pseudomonadati</taxon>
        <taxon>Acidobacteriota</taxon>
        <taxon>Terriglobia</taxon>
        <taxon>Terriglobales</taxon>
        <taxon>Acidobacteriaceae</taxon>
        <taxon>Granulicella</taxon>
    </lineage>
</organism>
<comment type="caution">
    <text evidence="1">The sequence shown here is derived from an EMBL/GenBank/DDBJ whole genome shotgun (WGS) entry which is preliminary data.</text>
</comment>
<evidence type="ECO:0000313" key="1">
    <source>
        <dbReference type="EMBL" id="MFC6644175.1"/>
    </source>
</evidence>
<name>A0ABW1Z599_9BACT</name>
<proteinExistence type="predicted"/>
<gene>
    <name evidence="1" type="ORF">ACFQBQ_00920</name>
</gene>
<protein>
    <submittedName>
        <fullName evidence="1">Uncharacterized protein</fullName>
    </submittedName>
</protein>
<dbReference type="EMBL" id="JBHSWI010000001">
    <property type="protein sequence ID" value="MFC6644175.1"/>
    <property type="molecule type" value="Genomic_DNA"/>
</dbReference>
<sequence>MRRRDFIAAAGGGLLASVNPPSIGAFVNAVAGPARGLLFGVDARVSAKLATALASLQEAAPTHPLLRAMGATGKVPVSDTRKLLASPKDLAYNHLLLIGRPDDPLIVAAWQREAEFSAKGAYIYGFGGFSGDVGYVESDRSPFLHSLVVPSAPYETEVITITGTTDEGIALALRAFLDRGLVNGVVAANGWKRTETTLLDRDPLPPKFELPVELAPETLEGYTRVAYVQASEDEYRGVLEDTSLEPLQMARFKYYRAGAWDGKGAAAAFDNYSFGLHRRAYGNTLWLARFASESDASAAAPKIAATAKLTRSGERWTGVQPAYGFAPPGQQSAPAGPLQLWQQKEWVLMSTLDSTKGSAS</sequence>